<evidence type="ECO:0000313" key="4">
    <source>
        <dbReference type="Proteomes" id="UP001162162"/>
    </source>
</evidence>
<dbReference type="Pfam" id="PF00975">
    <property type="entry name" value="Thioesterase"/>
    <property type="match status" value="1"/>
</dbReference>
<protein>
    <recommendedName>
        <fullName evidence="1">oleoyl-[acyl-carrier-protein] hydrolase</fullName>
        <ecNumber evidence="1">3.1.2.14</ecNumber>
    </recommendedName>
</protein>
<dbReference type="Gene3D" id="3.40.50.1820">
    <property type="entry name" value="alpha/beta hydrolase"/>
    <property type="match status" value="1"/>
</dbReference>
<comment type="caution">
    <text evidence="3">The sequence shown here is derived from an EMBL/GenBank/DDBJ whole genome shotgun (WGS) entry which is preliminary data.</text>
</comment>
<dbReference type="Gene3D" id="3.90.180.10">
    <property type="entry name" value="Medium-chain alcohol dehydrogenases, catalytic domain"/>
    <property type="match status" value="1"/>
</dbReference>
<dbReference type="InterPro" id="IPR029058">
    <property type="entry name" value="AB_hydrolase_fold"/>
</dbReference>
<dbReference type="EMBL" id="JAPWTK010000004">
    <property type="protein sequence ID" value="KAJ8961708.1"/>
    <property type="molecule type" value="Genomic_DNA"/>
</dbReference>
<evidence type="ECO:0000259" key="2">
    <source>
        <dbReference type="Pfam" id="PF00975"/>
    </source>
</evidence>
<gene>
    <name evidence="3" type="ORF">NQ318_021308</name>
</gene>
<proteinExistence type="predicted"/>
<dbReference type="InterPro" id="IPR001031">
    <property type="entry name" value="Thioesterase"/>
</dbReference>
<dbReference type="Gene3D" id="3.40.50.720">
    <property type="entry name" value="NAD(P)-binding Rossmann-like Domain"/>
    <property type="match status" value="1"/>
</dbReference>
<reference evidence="3" key="1">
    <citation type="journal article" date="2023" name="Insect Mol. Biol.">
        <title>Genome sequencing provides insights into the evolution of gene families encoding plant cell wall-degrading enzymes in longhorned beetles.</title>
        <authorList>
            <person name="Shin N.R."/>
            <person name="Okamura Y."/>
            <person name="Kirsch R."/>
            <person name="Pauchet Y."/>
        </authorList>
    </citation>
    <scope>NUCLEOTIDE SEQUENCE</scope>
    <source>
        <strain evidence="3">AMC_N1</strain>
    </source>
</reference>
<evidence type="ECO:0000313" key="3">
    <source>
        <dbReference type="EMBL" id="KAJ8961708.1"/>
    </source>
</evidence>
<dbReference type="GO" id="GO:0016297">
    <property type="term" value="F:fatty acyl-[ACP] hydrolase activity"/>
    <property type="evidence" value="ECO:0007669"/>
    <property type="project" value="UniProtKB-EC"/>
</dbReference>
<sequence length="550" mass="61591">MQATSFQLTECNYHIYFTYKCCVMTTKVYKKHANVVRNVEGQKNVLKEGTHIGAIIIKIDNNLSLKAFKKFFFSFRKKETFLKFFFGNFNGGIAESWTDLTEWLVLRGARKIVVASESRPQQNHLNRRLSLLQSYYDVEIITAPNKAHTKEGAAELLSEVYILGPIHAVFVLPNKASVSKSSDIKSVQYIDNVLRTTAPKALFVNFINSAAGICHARGEAGFCTYNIQWAKEMDIKDAISALDSVLSYKAKNVLVKSDKDSDAKQENSQGLFKNLGLLLPTPADIIKDQKYSPNEPEMIQIVTEGPREIRELAPIFVVPGISGEKQLDELAMNLLYPTFRVLLPSTKWSLKDLAAVYVKKMRAIYPKGPYNIIAISWGGPLAIEIARLLHDLKASIHLFFIDSAPNTLQAILKPVGDDTAEAEISLLTTVLKINDIKVLKGLKDAPNWESRVKLALENYEDNEKQKNLLEAGLEVLKHRVKEVTGFRPNDVLVSGTAHLIRTNDSSKYDSCGLTTYCSQTPDIVLVNGDHTSIVANFDTAEYINKTHFLI</sequence>
<dbReference type="Proteomes" id="UP001162162">
    <property type="component" value="Unassembled WGS sequence"/>
</dbReference>
<evidence type="ECO:0000256" key="1">
    <source>
        <dbReference type="ARBA" id="ARBA00012480"/>
    </source>
</evidence>
<dbReference type="AlphaFoldDB" id="A0AAV8ZBW5"/>
<feature type="domain" description="Thioesterase" evidence="2">
    <location>
        <begin position="348"/>
        <end position="453"/>
    </location>
</feature>
<keyword evidence="4" id="KW-1185">Reference proteome</keyword>
<accession>A0AAV8ZBW5</accession>
<name>A0AAV8ZBW5_9CUCU</name>
<dbReference type="SUPFAM" id="SSF53474">
    <property type="entry name" value="alpha/beta-Hydrolases"/>
    <property type="match status" value="1"/>
</dbReference>
<organism evidence="3 4">
    <name type="scientific">Aromia moschata</name>
    <dbReference type="NCBI Taxonomy" id="1265417"/>
    <lineage>
        <taxon>Eukaryota</taxon>
        <taxon>Metazoa</taxon>
        <taxon>Ecdysozoa</taxon>
        <taxon>Arthropoda</taxon>
        <taxon>Hexapoda</taxon>
        <taxon>Insecta</taxon>
        <taxon>Pterygota</taxon>
        <taxon>Neoptera</taxon>
        <taxon>Endopterygota</taxon>
        <taxon>Coleoptera</taxon>
        <taxon>Polyphaga</taxon>
        <taxon>Cucujiformia</taxon>
        <taxon>Chrysomeloidea</taxon>
        <taxon>Cerambycidae</taxon>
        <taxon>Cerambycinae</taxon>
        <taxon>Callichromatini</taxon>
        <taxon>Aromia</taxon>
    </lineage>
</organism>
<dbReference type="EC" id="3.1.2.14" evidence="1"/>